<keyword evidence="3" id="KW-1185">Reference proteome</keyword>
<accession>A0A2G5TRW1</accession>
<dbReference type="AlphaFoldDB" id="A0A2G5TRW1"/>
<dbReference type="EMBL" id="PDUG01000005">
    <property type="protein sequence ID" value="PIC30049.1"/>
    <property type="molecule type" value="Genomic_DNA"/>
</dbReference>
<organism evidence="2 3">
    <name type="scientific">Caenorhabditis nigoni</name>
    <dbReference type="NCBI Taxonomy" id="1611254"/>
    <lineage>
        <taxon>Eukaryota</taxon>
        <taxon>Metazoa</taxon>
        <taxon>Ecdysozoa</taxon>
        <taxon>Nematoda</taxon>
        <taxon>Chromadorea</taxon>
        <taxon>Rhabditida</taxon>
        <taxon>Rhabditina</taxon>
        <taxon>Rhabditomorpha</taxon>
        <taxon>Rhabditoidea</taxon>
        <taxon>Rhabditidae</taxon>
        <taxon>Peloderinae</taxon>
        <taxon>Caenorhabditis</taxon>
    </lineage>
</organism>
<gene>
    <name evidence="2" type="primary">Cnig_chr_V.g21426</name>
    <name evidence="2" type="ORF">B9Z55_021426</name>
</gene>
<dbReference type="Pfam" id="PF01827">
    <property type="entry name" value="FTH"/>
    <property type="match status" value="1"/>
</dbReference>
<reference evidence="3" key="1">
    <citation type="submission" date="2017-10" db="EMBL/GenBank/DDBJ databases">
        <title>Rapid genome shrinkage in a self-fertile nematode reveals novel sperm competition proteins.</title>
        <authorList>
            <person name="Yin D."/>
            <person name="Schwarz E.M."/>
            <person name="Thomas C.G."/>
            <person name="Felde R.L."/>
            <person name="Korf I.F."/>
            <person name="Cutter A.D."/>
            <person name="Schartner C.M."/>
            <person name="Ralston E.J."/>
            <person name="Meyer B.J."/>
            <person name="Haag E.S."/>
        </authorList>
    </citation>
    <scope>NUCLEOTIDE SEQUENCE [LARGE SCALE GENOMIC DNA]</scope>
    <source>
        <strain evidence="3">JU1422</strain>
    </source>
</reference>
<dbReference type="PANTHER" id="PTHR23015">
    <property type="entry name" value="UNCHARACTERIZED C.ELEGANS PROTEIN"/>
    <property type="match status" value="1"/>
</dbReference>
<dbReference type="GO" id="GO:0045087">
    <property type="term" value="P:innate immune response"/>
    <property type="evidence" value="ECO:0007669"/>
    <property type="project" value="TreeGrafter"/>
</dbReference>
<dbReference type="InterPro" id="IPR002900">
    <property type="entry name" value="DUF38/FTH_CAE_spp"/>
</dbReference>
<sequence>MSSFQMPYAYDWLSKERKSNILGIKIIQLNGKLLLYLQPRTFFEFEINYEKNGNHTLVTYERKELFVQNHFVNVFFEDLKMVLENQKTAVNFDLFLTTNEDSAKISEFLEESFKALKTRCSELKVNRIFFEDANVTFGMSVLKYLSSEILSSVIFRRPAEPINFQDSVNGLRNLEGGYRFQLGIGVRTIDEEDLISINQFASFSEIISGLEISSFSLAASYDSILNKDEFHTIIREKASRGPICIIEFKDQNPELKTTLFGKRKTPINSDVCEETARSVLENPLLMQLILKRFVFFEIESLRKVNRGVRKCIDTVKPNLHIEKYRFLLCNNRLLTDITLGSGEHKRLVYPSDGSSVMDKVYREPTCTLLLNDFETNIEHPKSFLQELSMKYLSTNRFSKDLEKAFYGELLKEIGKVLKKREIPLKIRQLSMGTHCQMEVMEILPAIDKDSLKIILFACPSEQKRLSLAENNDLLFKVDQLSQTDQWKSAEQLVFYDFTLKEPIEEVNIFHFSNLDILVKTLSTQNVFYLKTNLLKSSKFQKYKIHFRESTIDESLHELIGDPYRTISDEKKIWYFRIPNTNYFIHIVLDTRYVKNRNGSVTPKSIIFTRVSEEDTPFFEPPINQLRIN</sequence>
<name>A0A2G5TRW1_9PELO</name>
<evidence type="ECO:0000259" key="1">
    <source>
        <dbReference type="Pfam" id="PF01827"/>
    </source>
</evidence>
<evidence type="ECO:0000313" key="2">
    <source>
        <dbReference type="EMBL" id="PIC30049.1"/>
    </source>
</evidence>
<feature type="domain" description="DUF38" evidence="1">
    <location>
        <begin position="409"/>
        <end position="553"/>
    </location>
</feature>
<evidence type="ECO:0000313" key="3">
    <source>
        <dbReference type="Proteomes" id="UP000230233"/>
    </source>
</evidence>
<protein>
    <recommendedName>
        <fullName evidence="1">DUF38 domain-containing protein</fullName>
    </recommendedName>
</protein>
<dbReference type="InterPro" id="IPR040161">
    <property type="entry name" value="FB224"/>
</dbReference>
<dbReference type="Proteomes" id="UP000230233">
    <property type="component" value="Chromosome V"/>
</dbReference>
<comment type="caution">
    <text evidence="2">The sequence shown here is derived from an EMBL/GenBank/DDBJ whole genome shotgun (WGS) entry which is preliminary data.</text>
</comment>
<proteinExistence type="predicted"/>
<dbReference type="PANTHER" id="PTHR23015:SF25">
    <property type="entry name" value="DUF38 DOMAIN-CONTAINING PROTEIN-RELATED"/>
    <property type="match status" value="1"/>
</dbReference>